<dbReference type="SUPFAM" id="SSF55144">
    <property type="entry name" value="LigT-like"/>
    <property type="match status" value="1"/>
</dbReference>
<keyword evidence="1 2" id="KW-0378">Hydrolase</keyword>
<feature type="short sequence motif" description="HXTX 1" evidence="2">
    <location>
        <begin position="36"/>
        <end position="39"/>
    </location>
</feature>
<dbReference type="EMBL" id="JBHTJT010000051">
    <property type="protein sequence ID" value="MFD0982182.1"/>
    <property type="molecule type" value="Genomic_DNA"/>
</dbReference>
<evidence type="ECO:0000313" key="3">
    <source>
        <dbReference type="EMBL" id="MFD0982182.1"/>
    </source>
</evidence>
<comment type="similarity">
    <text evidence="2">Belongs to the 2H phosphoesterase superfamily. ThpR family.</text>
</comment>
<dbReference type="RefSeq" id="WP_386077764.1">
    <property type="nucleotide sequence ID" value="NZ_JBHTJT010000051.1"/>
</dbReference>
<accession>A0ABW3IVJ6</accession>
<organism evidence="3 4">
    <name type="scientific">Tropicimonas aquimaris</name>
    <dbReference type="NCBI Taxonomy" id="914152"/>
    <lineage>
        <taxon>Bacteria</taxon>
        <taxon>Pseudomonadati</taxon>
        <taxon>Pseudomonadota</taxon>
        <taxon>Alphaproteobacteria</taxon>
        <taxon>Rhodobacterales</taxon>
        <taxon>Roseobacteraceae</taxon>
        <taxon>Tropicimonas</taxon>
    </lineage>
</organism>
<feature type="active site" description="Proton donor" evidence="2">
    <location>
        <position position="36"/>
    </location>
</feature>
<reference evidence="4" key="1">
    <citation type="journal article" date="2019" name="Int. J. Syst. Evol. Microbiol.">
        <title>The Global Catalogue of Microorganisms (GCM) 10K type strain sequencing project: providing services to taxonomists for standard genome sequencing and annotation.</title>
        <authorList>
            <consortium name="The Broad Institute Genomics Platform"/>
            <consortium name="The Broad Institute Genome Sequencing Center for Infectious Disease"/>
            <person name="Wu L."/>
            <person name="Ma J."/>
        </authorList>
    </citation>
    <scope>NUCLEOTIDE SEQUENCE [LARGE SCALE GENOMIC DNA]</scope>
    <source>
        <strain evidence="4">CCUG 60524</strain>
    </source>
</reference>
<dbReference type="NCBIfam" id="TIGR02258">
    <property type="entry name" value="2_5_ligase"/>
    <property type="match status" value="1"/>
</dbReference>
<feature type="short sequence motif" description="HXTX 2" evidence="2">
    <location>
        <begin position="119"/>
        <end position="122"/>
    </location>
</feature>
<dbReference type="Pfam" id="PF13563">
    <property type="entry name" value="2_5_RNA_ligase2"/>
    <property type="match status" value="1"/>
</dbReference>
<evidence type="ECO:0000256" key="1">
    <source>
        <dbReference type="ARBA" id="ARBA00022801"/>
    </source>
</evidence>
<dbReference type="Proteomes" id="UP001597108">
    <property type="component" value="Unassembled WGS sequence"/>
</dbReference>
<protein>
    <recommendedName>
        <fullName evidence="2">RNA 2',3'-cyclic phosphodiesterase</fullName>
        <shortName evidence="2">RNA 2',3'-CPDase</shortName>
        <ecNumber evidence="2">3.1.4.58</ecNumber>
    </recommendedName>
</protein>
<keyword evidence="4" id="KW-1185">Reference proteome</keyword>
<dbReference type="InterPro" id="IPR009097">
    <property type="entry name" value="Cyclic_Pdiesterase"/>
</dbReference>
<dbReference type="PANTHER" id="PTHR35561">
    <property type="entry name" value="RNA 2',3'-CYCLIC PHOSPHODIESTERASE"/>
    <property type="match status" value="1"/>
</dbReference>
<dbReference type="Gene3D" id="3.90.1140.10">
    <property type="entry name" value="Cyclic phosphodiesterase"/>
    <property type="match status" value="1"/>
</dbReference>
<name>A0ABW3IVJ6_9RHOB</name>
<feature type="active site" description="Proton acceptor" evidence="2">
    <location>
        <position position="119"/>
    </location>
</feature>
<comment type="catalytic activity">
    <reaction evidence="2">
        <text>a 3'-end 2',3'-cyclophospho-ribonucleotide-RNA + H2O = a 3'-end 2'-phospho-ribonucleotide-RNA + H(+)</text>
        <dbReference type="Rhea" id="RHEA:11828"/>
        <dbReference type="Rhea" id="RHEA-COMP:10464"/>
        <dbReference type="Rhea" id="RHEA-COMP:17353"/>
        <dbReference type="ChEBI" id="CHEBI:15377"/>
        <dbReference type="ChEBI" id="CHEBI:15378"/>
        <dbReference type="ChEBI" id="CHEBI:83064"/>
        <dbReference type="ChEBI" id="CHEBI:173113"/>
        <dbReference type="EC" id="3.1.4.58"/>
    </reaction>
</comment>
<evidence type="ECO:0000256" key="2">
    <source>
        <dbReference type="HAMAP-Rule" id="MF_01940"/>
    </source>
</evidence>
<proteinExistence type="inferred from homology"/>
<dbReference type="InterPro" id="IPR004175">
    <property type="entry name" value="RNA_CPDase"/>
</dbReference>
<gene>
    <name evidence="3" type="primary">thpR</name>
    <name evidence="3" type="ORF">ACFQ2S_21320</name>
</gene>
<comment type="caution">
    <text evidence="3">The sequence shown here is derived from an EMBL/GenBank/DDBJ whole genome shotgun (WGS) entry which is preliminary data.</text>
</comment>
<comment type="function">
    <text evidence="2">Hydrolyzes RNA 2',3'-cyclic phosphodiester to an RNA 2'-phosphomonoester.</text>
</comment>
<dbReference type="PANTHER" id="PTHR35561:SF1">
    <property type="entry name" value="RNA 2',3'-CYCLIC PHOSPHODIESTERASE"/>
    <property type="match status" value="1"/>
</dbReference>
<dbReference type="EC" id="3.1.4.58" evidence="2"/>
<dbReference type="HAMAP" id="MF_01940">
    <property type="entry name" value="RNA_CPDase"/>
    <property type="match status" value="1"/>
</dbReference>
<sequence length="180" mass="19562">MRCFVAIPLPETVRDALAVLQEGLPVGRATPYDNLHLTLAFLGEVPETELLAVHEALSGVCGARFTAVFEGMDLFGGRQPKILFAAVRRNEALMALHVSVRTGLAGVGLVLPRERYRPHVTLARFNRAPGRDEAARLGRYLEASALAPVPGFDAESFALFRSDLGNGPALHTELAFYPLR</sequence>
<evidence type="ECO:0000313" key="4">
    <source>
        <dbReference type="Proteomes" id="UP001597108"/>
    </source>
</evidence>